<reference evidence="2" key="1">
    <citation type="journal article" date="2019" name="Int. J. Syst. Evol. Microbiol.">
        <title>The Global Catalogue of Microorganisms (GCM) 10K type strain sequencing project: providing services to taxonomists for standard genome sequencing and annotation.</title>
        <authorList>
            <consortium name="The Broad Institute Genomics Platform"/>
            <consortium name="The Broad Institute Genome Sequencing Center for Infectious Disease"/>
            <person name="Wu L."/>
            <person name="Ma J."/>
        </authorList>
    </citation>
    <scope>NUCLEOTIDE SEQUENCE [LARGE SCALE GENOMIC DNA]</scope>
    <source>
        <strain evidence="2">CGMCC 1.14993</strain>
    </source>
</reference>
<evidence type="ECO:0000313" key="2">
    <source>
        <dbReference type="Proteomes" id="UP000626244"/>
    </source>
</evidence>
<name>A0A8J3ASG9_9BACI</name>
<evidence type="ECO:0000313" key="1">
    <source>
        <dbReference type="EMBL" id="GGI17865.1"/>
    </source>
</evidence>
<sequence>MEDLYCKIFINTNLSIDILTENISNFLSLEYDKYFSIKGDLFTIDVRKNKEFEEENSKTLIDGFLYYRYFLDMDLSDYYRKEEYKLIVGKLMEFLWGEGYLVVASCDFENELPNRGGYNKNIN</sequence>
<comment type="caution">
    <text evidence="1">The sequence shown here is derived from an EMBL/GenBank/DDBJ whole genome shotgun (WGS) entry which is preliminary data.</text>
</comment>
<keyword evidence="2" id="KW-1185">Reference proteome</keyword>
<dbReference type="OrthoDB" id="470767at2"/>
<dbReference type="EMBL" id="BMHB01000004">
    <property type="protein sequence ID" value="GGI17865.1"/>
    <property type="molecule type" value="Genomic_DNA"/>
</dbReference>
<protein>
    <submittedName>
        <fullName evidence="1">Uncharacterized protein</fullName>
    </submittedName>
</protein>
<dbReference type="AlphaFoldDB" id="A0A8J3ASG9"/>
<dbReference type="RefSeq" id="WP_088003157.1">
    <property type="nucleotide sequence ID" value="NZ_BMHB01000004.1"/>
</dbReference>
<gene>
    <name evidence="1" type="ORF">GCM10007380_40070</name>
</gene>
<accession>A0A8J3ASG9</accession>
<proteinExistence type="predicted"/>
<dbReference type="Proteomes" id="UP000626244">
    <property type="component" value="Unassembled WGS sequence"/>
</dbReference>
<organism evidence="1 2">
    <name type="scientific">Gottfriedia solisilvae</name>
    <dbReference type="NCBI Taxonomy" id="1516104"/>
    <lineage>
        <taxon>Bacteria</taxon>
        <taxon>Bacillati</taxon>
        <taxon>Bacillota</taxon>
        <taxon>Bacilli</taxon>
        <taxon>Bacillales</taxon>
        <taxon>Bacillaceae</taxon>
        <taxon>Gottfriedia</taxon>
    </lineage>
</organism>